<sequence length="1342" mass="134641">MRPSIAFASRLAVVGATLLLTSDASVGQQVWEIPPRTLPPSSQLFPGDIINLRDGGVLDSPFYSPTEPPGYTIPSGVELNAFGGHLSDGTNIGPAAIANLYGGSKGDAFSALLGSQVYLHGADFAIDGVPVDGLDTIGDQATPALADGQLLTGRLSDGTPFAFSSLDWGIVDADPFFSPPHDPPATPSGDSFAHGALTLVLASTLDPVPGELVAQPNDPLRFIDGAQSLAVNANGRVGANFVAGPGAAMTVNASPCFGFGCTPAVGDNFEAIGATVTLDAGSIAGDADLFQGAQLTVNGGTVGPNLQVHRDSQLLVQGGEVLAGLKIMPGGVATLVGGTVSQATNSPYYYPTSESVSVYGGGELAIGGGLLSSPLELLPGGRATQSAGTVTGRMTLSAGAEFSASGGHFGDVAANSASTLRLVGDGFSVDGTPVAELGGVGDAQQINLPSGAVLTGVLADGRPFVISSQDDSLAAGTLWLERSAAPSPGAPEISVPTDPAPDFVVGGQTVTVNAGGQLPNFFAAGPGSVVNVDAGSIGSNAEFAGAEVNVVGGGRLGSSARAYRGTTLTVNDGRIGSNSTAYDGSVVDVLEGQVLNGFNARSGSQITVRAGYVGGDFDADVGAQVELTGYDFKLDGLPVAGLATVGDAIGVDLGAGQLLTGVLADGTSFAFHSDDSDQLAAGTLTLRRTDAPESGPAAISVPSDAAPVAIRAGQTLTLEDGGELADYFVAGDGSRLVVEGGRVRNYAEAINAEVEVNSGEVGVGFSAFNSVVDLNGGEFSGTVDLFHGSTLTMTGGLIDASVNVYRGARLAASGGGVEGSLSVRQSANATINAATIDGEVYAYANADVEIGGRSRVEGVSAYSGSRVTLAGGSYEDNVSLSSNSTLTLRGSGFRLNGAPIDDLVAVGGKLGELDILTGVFADGTPFALTERRGFSESLGSGYLVLTQEVYAQEAGDYTAASLPNPLGVHAGQSVTVFTGQSLGPNFNAGYGSTVVVDGGELGENFEAAGAVVSLSSGQIADDADLLHHTTATVTGGAIGNDLFVAPKATLHLQGGELGRYATVFGVLDVSGGEVDRDLTVESGGRVEVSDGLLGDYTRVENGGLLELNGGAVGRYLDVYGDALVSGGTVDRGADVWSGGELTLDGGAISTDLNIRSNGRLRVSGGTLAAGIDAQSGSAVDLFAAGFALDGLAIDGLQAPGDSRVLSARQGELLELTFADGTTESFTLNASGSSSGDVFSPQAVLTLHLVAAEAMLAGDFNQDGVVDAADYTVWRDHLGDAAGALANDPTGESIGQSQYELWRSNYGANFSPAATGHAPEPAVMAMLLLAGAATATLQRGRRI</sequence>
<dbReference type="EMBL" id="SIHJ01000001">
    <property type="protein sequence ID" value="TWT35479.1"/>
    <property type="molecule type" value="Genomic_DNA"/>
</dbReference>
<dbReference type="InterPro" id="IPR012332">
    <property type="entry name" value="Autotransporter_pectin_lyase_C"/>
</dbReference>
<dbReference type="Gene3D" id="2.160.20.20">
    <property type="match status" value="3"/>
</dbReference>
<dbReference type="RefSeq" id="WP_146561686.1">
    <property type="nucleotide sequence ID" value="NZ_SIHJ01000001.1"/>
</dbReference>
<evidence type="ECO:0000313" key="1">
    <source>
        <dbReference type="EMBL" id="TWT35479.1"/>
    </source>
</evidence>
<evidence type="ECO:0000313" key="2">
    <source>
        <dbReference type="Proteomes" id="UP000316714"/>
    </source>
</evidence>
<dbReference type="OrthoDB" id="272551at2"/>
<dbReference type="Proteomes" id="UP000316714">
    <property type="component" value="Unassembled WGS sequence"/>
</dbReference>
<evidence type="ECO:0008006" key="3">
    <source>
        <dbReference type="Google" id="ProtNLM"/>
    </source>
</evidence>
<dbReference type="InterPro" id="IPR018247">
    <property type="entry name" value="EF_Hand_1_Ca_BS"/>
</dbReference>
<comment type="caution">
    <text evidence="1">The sequence shown here is derived from an EMBL/GenBank/DDBJ whole genome shotgun (WGS) entry which is preliminary data.</text>
</comment>
<dbReference type="PROSITE" id="PS00018">
    <property type="entry name" value="EF_HAND_1"/>
    <property type="match status" value="1"/>
</dbReference>
<gene>
    <name evidence="1" type="ORF">KOR34_03710</name>
</gene>
<accession>A0A5C5VCD5</accession>
<organism evidence="1 2">
    <name type="scientific">Posidoniimonas corsicana</name>
    <dbReference type="NCBI Taxonomy" id="1938618"/>
    <lineage>
        <taxon>Bacteria</taxon>
        <taxon>Pseudomonadati</taxon>
        <taxon>Planctomycetota</taxon>
        <taxon>Planctomycetia</taxon>
        <taxon>Pirellulales</taxon>
        <taxon>Lacipirellulaceae</taxon>
        <taxon>Posidoniimonas</taxon>
    </lineage>
</organism>
<proteinExistence type="predicted"/>
<reference evidence="1 2" key="1">
    <citation type="submission" date="2019-02" db="EMBL/GenBank/DDBJ databases">
        <title>Deep-cultivation of Planctomycetes and their phenomic and genomic characterization uncovers novel biology.</title>
        <authorList>
            <person name="Wiegand S."/>
            <person name="Jogler M."/>
            <person name="Boedeker C."/>
            <person name="Pinto D."/>
            <person name="Vollmers J."/>
            <person name="Rivas-Marin E."/>
            <person name="Kohn T."/>
            <person name="Peeters S.H."/>
            <person name="Heuer A."/>
            <person name="Rast P."/>
            <person name="Oberbeckmann S."/>
            <person name="Bunk B."/>
            <person name="Jeske O."/>
            <person name="Meyerdierks A."/>
            <person name="Storesund J.E."/>
            <person name="Kallscheuer N."/>
            <person name="Luecker S."/>
            <person name="Lage O.M."/>
            <person name="Pohl T."/>
            <person name="Merkel B.J."/>
            <person name="Hornburger P."/>
            <person name="Mueller R.-W."/>
            <person name="Bruemmer F."/>
            <person name="Labrenz M."/>
            <person name="Spormann A.M."/>
            <person name="Op Den Camp H."/>
            <person name="Overmann J."/>
            <person name="Amann R."/>
            <person name="Jetten M.S.M."/>
            <person name="Mascher T."/>
            <person name="Medema M.H."/>
            <person name="Devos D.P."/>
            <person name="Kaster A.-K."/>
            <person name="Ovreas L."/>
            <person name="Rohde M."/>
            <person name="Galperin M.Y."/>
            <person name="Jogler C."/>
        </authorList>
    </citation>
    <scope>NUCLEOTIDE SEQUENCE [LARGE SCALE GENOMIC DNA]</scope>
    <source>
        <strain evidence="1 2">KOR34</strain>
    </source>
</reference>
<name>A0A5C5VCD5_9BACT</name>
<keyword evidence="2" id="KW-1185">Reference proteome</keyword>
<protein>
    <recommendedName>
        <fullName evidence="3">Autotransporter-associated beta strand repeat protein</fullName>
    </recommendedName>
</protein>